<feature type="region of interest" description="Disordered" evidence="1">
    <location>
        <begin position="1"/>
        <end position="88"/>
    </location>
</feature>
<dbReference type="EMBL" id="JWZX01003344">
    <property type="protein sequence ID" value="KOO21659.1"/>
    <property type="molecule type" value="Genomic_DNA"/>
</dbReference>
<protein>
    <submittedName>
        <fullName evidence="2">Uncharacterized protein</fullName>
    </submittedName>
</protein>
<proteinExistence type="predicted"/>
<dbReference type="Proteomes" id="UP000037460">
    <property type="component" value="Unassembled WGS sequence"/>
</dbReference>
<name>A0A0M0J4W4_9EUKA</name>
<evidence type="ECO:0000313" key="2">
    <source>
        <dbReference type="EMBL" id="KOO21659.1"/>
    </source>
</evidence>
<feature type="compositionally biased region" description="Basic and acidic residues" evidence="1">
    <location>
        <begin position="14"/>
        <end position="37"/>
    </location>
</feature>
<organism evidence="2 3">
    <name type="scientific">Chrysochromulina tobinii</name>
    <dbReference type="NCBI Taxonomy" id="1460289"/>
    <lineage>
        <taxon>Eukaryota</taxon>
        <taxon>Haptista</taxon>
        <taxon>Haptophyta</taxon>
        <taxon>Prymnesiophyceae</taxon>
        <taxon>Prymnesiales</taxon>
        <taxon>Chrysochromulinaceae</taxon>
        <taxon>Chrysochromulina</taxon>
    </lineage>
</organism>
<gene>
    <name evidence="2" type="ORF">Ctob_000933</name>
</gene>
<comment type="caution">
    <text evidence="2">The sequence shown here is derived from an EMBL/GenBank/DDBJ whole genome shotgun (WGS) entry which is preliminary data.</text>
</comment>
<keyword evidence="3" id="KW-1185">Reference proteome</keyword>
<reference evidence="3" key="1">
    <citation type="journal article" date="2015" name="PLoS Genet.">
        <title>Genome Sequence and Transcriptome Analyses of Chrysochromulina tobin: Metabolic Tools for Enhanced Algal Fitness in the Prominent Order Prymnesiales (Haptophyceae).</title>
        <authorList>
            <person name="Hovde B.T."/>
            <person name="Deodato C.R."/>
            <person name="Hunsperger H.M."/>
            <person name="Ryken S.A."/>
            <person name="Yost W."/>
            <person name="Jha R.K."/>
            <person name="Patterson J."/>
            <person name="Monnat R.J. Jr."/>
            <person name="Barlow S.B."/>
            <person name="Starkenburg S.R."/>
            <person name="Cattolico R.A."/>
        </authorList>
    </citation>
    <scope>NUCLEOTIDE SEQUENCE</scope>
    <source>
        <strain evidence="3">CCMP291</strain>
    </source>
</reference>
<evidence type="ECO:0000313" key="3">
    <source>
        <dbReference type="Proteomes" id="UP000037460"/>
    </source>
</evidence>
<evidence type="ECO:0000256" key="1">
    <source>
        <dbReference type="SAM" id="MobiDB-lite"/>
    </source>
</evidence>
<dbReference type="AlphaFoldDB" id="A0A0M0J4W4"/>
<sequence>MAKSESVRLFAKIGPDRRDEPGVERFVEPPPKDETKSLPKPVEPARRPSWFGTPAKKESYPTPASGFRSKRIGVDNTSSAPQHDSMGIDWEGEPTGGSHMHADVLGYSAADYLHSREQLVSMIERGLKPPQSLFVQLEACAHKMSEADLREEYKWYVATYLSENSSLQLKGACEMLVIKLGEIVSLPLAARLARKATDKRLSESNVTPRQAAVVEHNLGPGGSRDYAEYTALRQEALEMRRKGHRVKQEVYSEIDLRMYTLPSADMVAEYKYLAQIYLDYEISLDPSEVRVRGFVELRLMRLGELLYMPLQLRVAAIRADAVLSKVEKLKPQIVSNALLMRKAEPEIKPEQIGLAPPTKPPPRVVAMVPQMLQPGEEGYEEPTAEELELARELMPHKPDTTPREYYLTSEPPMTPSQAAIVGARQLPLPPSLVDTSHLKPGDPGYVPPAVPPRRVADYTTPGKPFDRPYMHGQAPVDMLRDIAALGGAPDFVSGVGGDGRPAVHRAEWMKGELPDGAGSLMAAETTQRSGVPKWLQKLRLRENLGGRRRDADQLRLLDLAAEAASQAAFHGLQSGAAGALGPGSIIETEGTDSKPKAPRYEQPGNFMVKDQLISELSGFLQKAGGAGGNVRGKLKPVTDSDKKSWFLREADRLRLQQIASLNDRSAAIEKLEREREETLKKQGIGGRPVETIAFGARNAGGRLPGSPPVFVDRSFQA</sequence>
<accession>A0A0M0J4W4</accession>